<dbReference type="RefSeq" id="WP_226937622.1">
    <property type="nucleotide sequence ID" value="NZ_JACDXX010000032.1"/>
</dbReference>
<comment type="caution">
    <text evidence="1">The sequence shown here is derived from an EMBL/GenBank/DDBJ whole genome shotgun (WGS) entry which is preliminary data.</text>
</comment>
<name>A0ABS8CS31_9RHOB</name>
<reference evidence="1 2" key="1">
    <citation type="submission" date="2020-07" db="EMBL/GenBank/DDBJ databases">
        <title>Pseudogemmobacter sp. nov., isolated from poultry manure in Taiwan.</title>
        <authorList>
            <person name="Lin S.-Y."/>
            <person name="Tang Y.-S."/>
            <person name="Young C.-C."/>
        </authorList>
    </citation>
    <scope>NUCLEOTIDE SEQUENCE [LARGE SCALE GENOMIC DNA]</scope>
    <source>
        <strain evidence="1 2">CC-YST710</strain>
    </source>
</reference>
<dbReference type="InterPro" id="IPR038287">
    <property type="entry name" value="Cse2_sf"/>
</dbReference>
<dbReference type="NCBIfam" id="TIGR02548">
    <property type="entry name" value="casB_cse2"/>
    <property type="match status" value="1"/>
</dbReference>
<keyword evidence="2" id="KW-1185">Reference proteome</keyword>
<organism evidence="1 2">
    <name type="scientific">Pseudogemmobacter faecipullorum</name>
    <dbReference type="NCBI Taxonomy" id="2755041"/>
    <lineage>
        <taxon>Bacteria</taxon>
        <taxon>Pseudomonadati</taxon>
        <taxon>Pseudomonadota</taxon>
        <taxon>Alphaproteobacteria</taxon>
        <taxon>Rhodobacterales</taxon>
        <taxon>Paracoccaceae</taxon>
        <taxon>Pseudogemmobacter</taxon>
    </lineage>
</organism>
<dbReference type="Proteomes" id="UP001198571">
    <property type="component" value="Unassembled WGS sequence"/>
</dbReference>
<sequence length="161" mass="18348">MSETFPRLAWWQSALADREHPHARALAARLIRADVVSALSEPAVYRLGQHLSLLERPDLLARIAMTLAVIRTNSADSFARAAGRAISPQRFERLLRAEEDELAHQLRRALPMIDRRCNVERLANDLQFWTDSTRARWVIEYHGGRLEAETDIPLSAEDISL</sequence>
<protein>
    <submittedName>
        <fullName evidence="1">Type I-E CRISPR-associated protein Cse2/CasB</fullName>
    </submittedName>
</protein>
<evidence type="ECO:0000313" key="1">
    <source>
        <dbReference type="EMBL" id="MCB5412197.1"/>
    </source>
</evidence>
<proteinExistence type="predicted"/>
<dbReference type="InterPro" id="IPR013382">
    <property type="entry name" value="CRISPR-assoc_prot_Cse2"/>
</dbReference>
<dbReference type="EMBL" id="JACDXX010000032">
    <property type="protein sequence ID" value="MCB5412197.1"/>
    <property type="molecule type" value="Genomic_DNA"/>
</dbReference>
<gene>
    <name evidence="1" type="primary">casB</name>
    <name evidence="1" type="ORF">H0485_19665</name>
</gene>
<dbReference type="Gene3D" id="1.10.520.40">
    <property type="entry name" value="CRISPR-associated protein Cse2"/>
    <property type="match status" value="1"/>
</dbReference>
<evidence type="ECO:0000313" key="2">
    <source>
        <dbReference type="Proteomes" id="UP001198571"/>
    </source>
</evidence>
<accession>A0ABS8CS31</accession>